<dbReference type="PANTHER" id="PTHR35192">
    <property type="entry name" value="PROTEIN, PUTATIVE-RELATED"/>
    <property type="match status" value="1"/>
</dbReference>
<feature type="region of interest" description="Disordered" evidence="1">
    <location>
        <begin position="114"/>
        <end position="138"/>
    </location>
</feature>
<dbReference type="Proteomes" id="UP001219525">
    <property type="component" value="Unassembled WGS sequence"/>
</dbReference>
<comment type="caution">
    <text evidence="4">The sequence shown here is derived from an EMBL/GenBank/DDBJ whole genome shotgun (WGS) entry which is preliminary data.</text>
</comment>
<organism evidence="4 5">
    <name type="scientific">Mycena pura</name>
    <dbReference type="NCBI Taxonomy" id="153505"/>
    <lineage>
        <taxon>Eukaryota</taxon>
        <taxon>Fungi</taxon>
        <taxon>Dikarya</taxon>
        <taxon>Basidiomycota</taxon>
        <taxon>Agaricomycotina</taxon>
        <taxon>Agaricomycetes</taxon>
        <taxon>Agaricomycetidae</taxon>
        <taxon>Agaricales</taxon>
        <taxon>Marasmiineae</taxon>
        <taxon>Mycenaceae</taxon>
        <taxon>Mycena</taxon>
    </lineage>
</organism>
<dbReference type="AlphaFoldDB" id="A0AAD6YPA0"/>
<evidence type="ECO:0000313" key="4">
    <source>
        <dbReference type="EMBL" id="KAJ7225503.1"/>
    </source>
</evidence>
<dbReference type="Pfam" id="PF21671">
    <property type="entry name" value="CPL1-like"/>
    <property type="match status" value="1"/>
</dbReference>
<feature type="compositionally biased region" description="Pro residues" evidence="1">
    <location>
        <begin position="115"/>
        <end position="125"/>
    </location>
</feature>
<name>A0AAD6YPA0_9AGAR</name>
<reference evidence="4" key="1">
    <citation type="submission" date="2023-03" db="EMBL/GenBank/DDBJ databases">
        <title>Massive genome expansion in bonnet fungi (Mycena s.s.) driven by repeated elements and novel gene families across ecological guilds.</title>
        <authorList>
            <consortium name="Lawrence Berkeley National Laboratory"/>
            <person name="Harder C.B."/>
            <person name="Miyauchi S."/>
            <person name="Viragh M."/>
            <person name="Kuo A."/>
            <person name="Thoen E."/>
            <person name="Andreopoulos B."/>
            <person name="Lu D."/>
            <person name="Skrede I."/>
            <person name="Drula E."/>
            <person name="Henrissat B."/>
            <person name="Morin E."/>
            <person name="Kohler A."/>
            <person name="Barry K."/>
            <person name="LaButti K."/>
            <person name="Morin E."/>
            <person name="Salamov A."/>
            <person name="Lipzen A."/>
            <person name="Mereny Z."/>
            <person name="Hegedus B."/>
            <person name="Baldrian P."/>
            <person name="Stursova M."/>
            <person name="Weitz H."/>
            <person name="Taylor A."/>
            <person name="Grigoriev I.V."/>
            <person name="Nagy L.G."/>
            <person name="Martin F."/>
            <person name="Kauserud H."/>
        </authorList>
    </citation>
    <scope>NUCLEOTIDE SEQUENCE</scope>
    <source>
        <strain evidence="4">9144</strain>
    </source>
</reference>
<dbReference type="PANTHER" id="PTHR35192:SF2">
    <property type="entry name" value="APPLE DOMAIN-CONTAINING PROTEIN"/>
    <property type="match status" value="1"/>
</dbReference>
<evidence type="ECO:0000313" key="5">
    <source>
        <dbReference type="Proteomes" id="UP001219525"/>
    </source>
</evidence>
<protein>
    <submittedName>
        <fullName evidence="4">Protein priA</fullName>
    </submittedName>
</protein>
<evidence type="ECO:0000256" key="1">
    <source>
        <dbReference type="SAM" id="MobiDB-lite"/>
    </source>
</evidence>
<gene>
    <name evidence="4" type="ORF">GGX14DRAFT_639237</name>
</gene>
<keyword evidence="5" id="KW-1185">Reference proteome</keyword>
<feature type="domain" description="Protein CPL1-like" evidence="3">
    <location>
        <begin position="203"/>
        <end position="262"/>
    </location>
</feature>
<dbReference type="PROSITE" id="PS51257">
    <property type="entry name" value="PROKAR_LIPOPROTEIN"/>
    <property type="match status" value="1"/>
</dbReference>
<feature type="signal peptide" evidence="2">
    <location>
        <begin position="1"/>
        <end position="23"/>
    </location>
</feature>
<feature type="chain" id="PRO_5041914682" evidence="2">
    <location>
        <begin position="24"/>
        <end position="264"/>
    </location>
</feature>
<dbReference type="InterPro" id="IPR038955">
    <property type="entry name" value="PriA/CPL1_fungi"/>
</dbReference>
<proteinExistence type="predicted"/>
<evidence type="ECO:0000256" key="2">
    <source>
        <dbReference type="SAM" id="SignalP"/>
    </source>
</evidence>
<keyword evidence="2" id="KW-0732">Signal</keyword>
<dbReference type="EMBL" id="JARJCW010000004">
    <property type="protein sequence ID" value="KAJ7225503.1"/>
    <property type="molecule type" value="Genomic_DNA"/>
</dbReference>
<dbReference type="InterPro" id="IPR048661">
    <property type="entry name" value="CPL1-like"/>
</dbReference>
<evidence type="ECO:0000259" key="3">
    <source>
        <dbReference type="Pfam" id="PF21671"/>
    </source>
</evidence>
<feature type="compositionally biased region" description="Gly residues" evidence="1">
    <location>
        <begin position="129"/>
        <end position="138"/>
    </location>
</feature>
<accession>A0AAD6YPA0</accession>
<sequence>MTLITRFGAAIVVLVATLPFVASTSSSSCKSNEFWQVGRYFALYDEKGCCLPHGGPPKPPAPPKGHDCPPSAYYWNPGLGCCTPTHPTPPNNPPPQCRSGWAWYSTLHMCLPTSPSTPPSSPPSKPSGSYGGSGSGSNGGSGSYGGYGGSGSYGGYGDSGSYGGSGSHGGPYKRRDNYNRKRSARLCPTDLDACPIAGLAENYECLDTAVELESCGGCASLGQGQDCTAIPGAWNVGCEQGHCTIYTCTLGFKRSQDGQSCVPL</sequence>